<organism evidence="8 9">
    <name type="scientific">Marinilabilia rubra</name>
    <dbReference type="NCBI Taxonomy" id="2162893"/>
    <lineage>
        <taxon>Bacteria</taxon>
        <taxon>Pseudomonadati</taxon>
        <taxon>Bacteroidota</taxon>
        <taxon>Bacteroidia</taxon>
        <taxon>Marinilabiliales</taxon>
        <taxon>Marinilabiliaceae</taxon>
        <taxon>Marinilabilia</taxon>
    </lineage>
</organism>
<evidence type="ECO:0000256" key="5">
    <source>
        <dbReference type="ARBA" id="ARBA00022679"/>
    </source>
</evidence>
<dbReference type="RefSeq" id="WP_109264723.1">
    <property type="nucleotide sequence ID" value="NZ_QEWP01000008.1"/>
</dbReference>
<reference evidence="8 9" key="1">
    <citation type="submission" date="2018-05" db="EMBL/GenBank/DDBJ databases">
        <title>Marinilabilia rubrum sp. nov., isolated from saltern sediment.</title>
        <authorList>
            <person name="Zhang R."/>
        </authorList>
    </citation>
    <scope>NUCLEOTIDE SEQUENCE [LARGE SCALE GENOMIC DNA]</scope>
    <source>
        <strain evidence="8 9">WTE16</strain>
    </source>
</reference>
<evidence type="ECO:0000313" key="9">
    <source>
        <dbReference type="Proteomes" id="UP000244956"/>
    </source>
</evidence>
<dbReference type="GO" id="GO:0032259">
    <property type="term" value="P:methylation"/>
    <property type="evidence" value="ECO:0007669"/>
    <property type="project" value="UniProtKB-KW"/>
</dbReference>
<comment type="caution">
    <text evidence="8">The sequence shown here is derived from an EMBL/GenBank/DDBJ whole genome shotgun (WGS) entry which is preliminary data.</text>
</comment>
<dbReference type="AlphaFoldDB" id="A0A2U2B8F1"/>
<dbReference type="SUPFAM" id="SSF53335">
    <property type="entry name" value="S-adenosyl-L-methionine-dependent methyltransferases"/>
    <property type="match status" value="1"/>
</dbReference>
<dbReference type="Pfam" id="PF01135">
    <property type="entry name" value="PCMT"/>
    <property type="match status" value="1"/>
</dbReference>
<dbReference type="EMBL" id="QEWP01000008">
    <property type="protein sequence ID" value="PWD99322.1"/>
    <property type="molecule type" value="Genomic_DNA"/>
</dbReference>
<comment type="function">
    <text evidence="7">Catalyzes the methyl esterification of L-isoaspartyl residues in peptides and proteins that result from spontaneous decomposition of normal L-aspartyl and L-asparaginyl residues. It plays a role in the repair and/or degradation of damaged proteins.</text>
</comment>
<comment type="similarity">
    <text evidence="2 7">Belongs to the methyltransferase superfamily. L-isoaspartyl/D-aspartyl protein methyltransferase family.</text>
</comment>
<dbReference type="PROSITE" id="PS01279">
    <property type="entry name" value="PCMT"/>
    <property type="match status" value="1"/>
</dbReference>
<dbReference type="PANTHER" id="PTHR11579:SF0">
    <property type="entry name" value="PROTEIN-L-ISOASPARTATE(D-ASPARTATE) O-METHYLTRANSFERASE"/>
    <property type="match status" value="1"/>
</dbReference>
<dbReference type="InterPro" id="IPR029063">
    <property type="entry name" value="SAM-dependent_MTases_sf"/>
</dbReference>
<dbReference type="GO" id="GO:0004719">
    <property type="term" value="F:protein-L-isoaspartate (D-aspartate) O-methyltransferase activity"/>
    <property type="evidence" value="ECO:0007669"/>
    <property type="project" value="UniProtKB-UniRule"/>
</dbReference>
<evidence type="ECO:0000256" key="3">
    <source>
        <dbReference type="ARBA" id="ARBA00022490"/>
    </source>
</evidence>
<evidence type="ECO:0000256" key="7">
    <source>
        <dbReference type="HAMAP-Rule" id="MF_00090"/>
    </source>
</evidence>
<comment type="subcellular location">
    <subcellularLocation>
        <location evidence="1 7">Cytoplasm</location>
    </subcellularLocation>
</comment>
<accession>A0A2U2B8F1</accession>
<dbReference type="OrthoDB" id="9810066at2"/>
<keyword evidence="6 7" id="KW-0949">S-adenosyl-L-methionine</keyword>
<dbReference type="GO" id="GO:0005737">
    <property type="term" value="C:cytoplasm"/>
    <property type="evidence" value="ECO:0007669"/>
    <property type="project" value="UniProtKB-SubCell"/>
</dbReference>
<keyword evidence="4 7" id="KW-0489">Methyltransferase</keyword>
<dbReference type="InterPro" id="IPR000682">
    <property type="entry name" value="PCMT"/>
</dbReference>
<proteinExistence type="inferred from homology"/>
<gene>
    <name evidence="7" type="primary">pcm</name>
    <name evidence="8" type="ORF">DDZ16_11905</name>
</gene>
<dbReference type="Proteomes" id="UP000244956">
    <property type="component" value="Unassembled WGS sequence"/>
</dbReference>
<dbReference type="FunFam" id="3.40.50.150:FF:000010">
    <property type="entry name" value="Protein-L-isoaspartate O-methyltransferase"/>
    <property type="match status" value="1"/>
</dbReference>
<dbReference type="CDD" id="cd02440">
    <property type="entry name" value="AdoMet_MTases"/>
    <property type="match status" value="1"/>
</dbReference>
<dbReference type="GO" id="GO:0030091">
    <property type="term" value="P:protein repair"/>
    <property type="evidence" value="ECO:0007669"/>
    <property type="project" value="UniProtKB-UniRule"/>
</dbReference>
<evidence type="ECO:0000256" key="4">
    <source>
        <dbReference type="ARBA" id="ARBA00022603"/>
    </source>
</evidence>
<evidence type="ECO:0000256" key="1">
    <source>
        <dbReference type="ARBA" id="ARBA00004496"/>
    </source>
</evidence>
<feature type="active site" evidence="7">
    <location>
        <position position="66"/>
    </location>
</feature>
<protein>
    <recommendedName>
        <fullName evidence="7">Protein-L-isoaspartate O-methyltransferase</fullName>
        <ecNumber evidence="7">2.1.1.77</ecNumber>
    </recommendedName>
    <alternativeName>
        <fullName evidence="7">L-isoaspartyl protein carboxyl methyltransferase</fullName>
    </alternativeName>
    <alternativeName>
        <fullName evidence="7">Protein L-isoaspartyl methyltransferase</fullName>
    </alternativeName>
    <alternativeName>
        <fullName evidence="7">Protein-beta-aspartate methyltransferase</fullName>
        <shortName evidence="7">PIMT</shortName>
    </alternativeName>
</protein>
<dbReference type="NCBIfam" id="TIGR00080">
    <property type="entry name" value="pimt"/>
    <property type="match status" value="1"/>
</dbReference>
<dbReference type="PANTHER" id="PTHR11579">
    <property type="entry name" value="PROTEIN-L-ISOASPARTATE O-METHYLTRANSFERASE"/>
    <property type="match status" value="1"/>
</dbReference>
<keyword evidence="9" id="KW-1185">Reference proteome</keyword>
<keyword evidence="3 7" id="KW-0963">Cytoplasm</keyword>
<evidence type="ECO:0000256" key="2">
    <source>
        <dbReference type="ARBA" id="ARBA00005369"/>
    </source>
</evidence>
<evidence type="ECO:0000313" key="8">
    <source>
        <dbReference type="EMBL" id="PWD99322.1"/>
    </source>
</evidence>
<name>A0A2U2B8F1_9BACT</name>
<dbReference type="Gene3D" id="3.40.50.150">
    <property type="entry name" value="Vaccinia Virus protein VP39"/>
    <property type="match status" value="1"/>
</dbReference>
<comment type="catalytic activity">
    <reaction evidence="7">
        <text>[protein]-L-isoaspartate + S-adenosyl-L-methionine = [protein]-L-isoaspartate alpha-methyl ester + S-adenosyl-L-homocysteine</text>
        <dbReference type="Rhea" id="RHEA:12705"/>
        <dbReference type="Rhea" id="RHEA-COMP:12143"/>
        <dbReference type="Rhea" id="RHEA-COMP:12144"/>
        <dbReference type="ChEBI" id="CHEBI:57856"/>
        <dbReference type="ChEBI" id="CHEBI:59789"/>
        <dbReference type="ChEBI" id="CHEBI:90596"/>
        <dbReference type="ChEBI" id="CHEBI:90598"/>
        <dbReference type="EC" id="2.1.1.77"/>
    </reaction>
</comment>
<dbReference type="EC" id="2.1.1.77" evidence="7"/>
<dbReference type="HAMAP" id="MF_00090">
    <property type="entry name" value="PIMT"/>
    <property type="match status" value="1"/>
</dbReference>
<dbReference type="NCBIfam" id="NF001453">
    <property type="entry name" value="PRK00312.1"/>
    <property type="match status" value="1"/>
</dbReference>
<sequence>MESNDSFRHKGLRNRLVQEIQKKGISDQKVLQAIGKVPRHLFMDSSFIQMAYKDQAFPIGQGQTISQPYTVAIQTSLLEVEPGDRIMEIGTGSGYQAAVLDDMGASVFSIERQKRLFQKTSRFLPSIGYKDIRLFLGDGNEGLPAFAPFDKIIVTAGISDIPASLLVQLKPGGYMVIPLGERSQTMTRIKRLNEDDFEQETFGEFAFVPMLKGIAK</sequence>
<keyword evidence="5 7" id="KW-0808">Transferase</keyword>
<evidence type="ECO:0000256" key="6">
    <source>
        <dbReference type="ARBA" id="ARBA00022691"/>
    </source>
</evidence>